<evidence type="ECO:0000313" key="3">
    <source>
        <dbReference type="EMBL" id="MBA4602989.1"/>
    </source>
</evidence>
<dbReference type="PROSITE" id="PS00101">
    <property type="entry name" value="HEXAPEP_TRANSFERASES"/>
    <property type="match status" value="1"/>
</dbReference>
<accession>A0A7W2ARH6</accession>
<keyword evidence="4" id="KW-1185">Reference proteome</keyword>
<name>A0A7W2ARH6_9BACL</name>
<evidence type="ECO:0000313" key="4">
    <source>
        <dbReference type="Proteomes" id="UP000538292"/>
    </source>
</evidence>
<evidence type="ECO:0000256" key="2">
    <source>
        <dbReference type="ARBA" id="ARBA00022737"/>
    </source>
</evidence>
<keyword evidence="1 3" id="KW-0808">Transferase</keyword>
<reference evidence="3 4" key="1">
    <citation type="submission" date="2020-07" db="EMBL/GenBank/DDBJ databases">
        <title>Thermoactinomyces phylogeny.</title>
        <authorList>
            <person name="Dunlap C."/>
        </authorList>
    </citation>
    <scope>NUCLEOTIDE SEQUENCE [LARGE SCALE GENOMIC DNA]</scope>
    <source>
        <strain evidence="3 4">AMNI-1</strain>
    </source>
</reference>
<dbReference type="InterPro" id="IPR001451">
    <property type="entry name" value="Hexapep"/>
</dbReference>
<dbReference type="Proteomes" id="UP000538292">
    <property type="component" value="Unassembled WGS sequence"/>
</dbReference>
<dbReference type="PANTHER" id="PTHR43300">
    <property type="entry name" value="ACETYLTRANSFERASE"/>
    <property type="match status" value="1"/>
</dbReference>
<keyword evidence="2" id="KW-0677">Repeat</keyword>
<dbReference type="GO" id="GO:0016740">
    <property type="term" value="F:transferase activity"/>
    <property type="evidence" value="ECO:0007669"/>
    <property type="project" value="UniProtKB-KW"/>
</dbReference>
<dbReference type="PANTHER" id="PTHR43300:SF4">
    <property type="entry name" value="ACYL-[ACYL-CARRIER-PROTEIN]--UDP-N-ACETYLGLUCOSAMINE O-ACYLTRANSFERASE"/>
    <property type="match status" value="1"/>
</dbReference>
<gene>
    <name evidence="3" type="ORF">H2C83_11815</name>
</gene>
<dbReference type="InterPro" id="IPR011004">
    <property type="entry name" value="Trimer_LpxA-like_sf"/>
</dbReference>
<dbReference type="InterPro" id="IPR050179">
    <property type="entry name" value="Trans_hexapeptide_repeat"/>
</dbReference>
<sequence length="249" mass="26635">MKQHFVHDSVKMGTNVSIGHFSVIEEGVVLGDNVTVGNNVTIHAGTVIGSDVFVSDNCVLGRWPRPAKSSTVKVDASLPALEIGDGTTIGAGTVLYRGSRFGKEVMIGDQASVREKCVIGDRVVIGRGVAVENQVEIGSFTKIQTNAYITAYTTLEDHVFIAPTVTTTNDNFMGRTRERFKYVCGPVVKRGARVGGGSILLPGVTVAEESFIAAGALVNKDTETGKVYVGVPARVLREVPEREKLENQE</sequence>
<dbReference type="SUPFAM" id="SSF51161">
    <property type="entry name" value="Trimeric LpxA-like enzymes"/>
    <property type="match status" value="1"/>
</dbReference>
<proteinExistence type="predicted"/>
<comment type="caution">
    <text evidence="3">The sequence shown here is derived from an EMBL/GenBank/DDBJ whole genome shotgun (WGS) entry which is preliminary data.</text>
</comment>
<organism evidence="3 4">
    <name type="scientific">Thermoactinomyces mirandus</name>
    <dbReference type="NCBI Taxonomy" id="2756294"/>
    <lineage>
        <taxon>Bacteria</taxon>
        <taxon>Bacillati</taxon>
        <taxon>Bacillota</taxon>
        <taxon>Bacilli</taxon>
        <taxon>Bacillales</taxon>
        <taxon>Thermoactinomycetaceae</taxon>
        <taxon>Thermoactinomyces</taxon>
    </lineage>
</organism>
<dbReference type="Pfam" id="PF00132">
    <property type="entry name" value="Hexapep"/>
    <property type="match status" value="1"/>
</dbReference>
<dbReference type="Gene3D" id="2.160.10.10">
    <property type="entry name" value="Hexapeptide repeat proteins"/>
    <property type="match status" value="2"/>
</dbReference>
<dbReference type="EMBL" id="JACEOL010000036">
    <property type="protein sequence ID" value="MBA4602989.1"/>
    <property type="molecule type" value="Genomic_DNA"/>
</dbReference>
<evidence type="ECO:0000256" key="1">
    <source>
        <dbReference type="ARBA" id="ARBA00022679"/>
    </source>
</evidence>
<protein>
    <submittedName>
        <fullName evidence="3">N-acetyltransferase</fullName>
    </submittedName>
</protein>
<dbReference type="CDD" id="cd03358">
    <property type="entry name" value="LbH_WxcM_N_like"/>
    <property type="match status" value="1"/>
</dbReference>
<dbReference type="InterPro" id="IPR018357">
    <property type="entry name" value="Hexapep_transf_CS"/>
</dbReference>
<dbReference type="AlphaFoldDB" id="A0A7W2ARH6"/>
<dbReference type="RefSeq" id="WP_181741055.1">
    <property type="nucleotide sequence ID" value="NZ_JACEOL010000036.1"/>
</dbReference>